<accession>A0AAV4S869</accession>
<dbReference type="Proteomes" id="UP001054945">
    <property type="component" value="Unassembled WGS sequence"/>
</dbReference>
<proteinExistence type="predicted"/>
<protein>
    <submittedName>
        <fullName evidence="2">Uncharacterized protein</fullName>
    </submittedName>
</protein>
<name>A0AAV4S869_CAEEX</name>
<gene>
    <name evidence="2" type="ORF">CEXT_257451</name>
</gene>
<feature type="region of interest" description="Disordered" evidence="1">
    <location>
        <begin position="62"/>
        <end position="107"/>
    </location>
</feature>
<evidence type="ECO:0000256" key="1">
    <source>
        <dbReference type="SAM" id="MobiDB-lite"/>
    </source>
</evidence>
<evidence type="ECO:0000313" key="3">
    <source>
        <dbReference type="Proteomes" id="UP001054945"/>
    </source>
</evidence>
<organism evidence="2 3">
    <name type="scientific">Caerostris extrusa</name>
    <name type="common">Bark spider</name>
    <name type="synonym">Caerostris bankana</name>
    <dbReference type="NCBI Taxonomy" id="172846"/>
    <lineage>
        <taxon>Eukaryota</taxon>
        <taxon>Metazoa</taxon>
        <taxon>Ecdysozoa</taxon>
        <taxon>Arthropoda</taxon>
        <taxon>Chelicerata</taxon>
        <taxon>Arachnida</taxon>
        <taxon>Araneae</taxon>
        <taxon>Araneomorphae</taxon>
        <taxon>Entelegynae</taxon>
        <taxon>Araneoidea</taxon>
        <taxon>Araneidae</taxon>
        <taxon>Caerostris</taxon>
    </lineage>
</organism>
<reference evidence="2 3" key="1">
    <citation type="submission" date="2021-06" db="EMBL/GenBank/DDBJ databases">
        <title>Caerostris extrusa draft genome.</title>
        <authorList>
            <person name="Kono N."/>
            <person name="Arakawa K."/>
        </authorList>
    </citation>
    <scope>NUCLEOTIDE SEQUENCE [LARGE SCALE GENOMIC DNA]</scope>
</reference>
<dbReference type="EMBL" id="BPLR01009024">
    <property type="protein sequence ID" value="GIY29109.1"/>
    <property type="molecule type" value="Genomic_DNA"/>
</dbReference>
<dbReference type="AlphaFoldDB" id="A0AAV4S869"/>
<evidence type="ECO:0000313" key="2">
    <source>
        <dbReference type="EMBL" id="GIY29109.1"/>
    </source>
</evidence>
<comment type="caution">
    <text evidence="2">The sequence shown here is derived from an EMBL/GenBank/DDBJ whole genome shotgun (WGS) entry which is preliminary data.</text>
</comment>
<sequence length="107" mass="12231">MARKRKEILKSMWPKLKSMEPTFNIGKEIEEKVKSYRASQKYREQEYEKELEEMMKRKTKETISIANGSGDEISVRDSSASDIESDSSKEVDSPMSSLAASEKSDSL</sequence>
<keyword evidence="3" id="KW-1185">Reference proteome</keyword>